<dbReference type="OrthoDB" id="1933483at2759"/>
<dbReference type="Gene3D" id="3.10.490.10">
    <property type="entry name" value="Gamma-glutamyl cyclotransferase-like"/>
    <property type="match status" value="1"/>
</dbReference>
<name>A0A2P6N321_9EUKA</name>
<evidence type="ECO:0000256" key="2">
    <source>
        <dbReference type="ARBA" id="ARBA00023239"/>
    </source>
</evidence>
<dbReference type="EMBL" id="MDYQ01000228">
    <property type="protein sequence ID" value="PRP78358.1"/>
    <property type="molecule type" value="Genomic_DNA"/>
</dbReference>
<dbReference type="Pfam" id="PF04752">
    <property type="entry name" value="ChaC"/>
    <property type="match status" value="1"/>
</dbReference>
<dbReference type="InterPro" id="IPR036568">
    <property type="entry name" value="GGCT-like_sf"/>
</dbReference>
<comment type="caution">
    <text evidence="3">The sequence shown here is derived from an EMBL/GenBank/DDBJ whole genome shotgun (WGS) entry which is preliminary data.</text>
</comment>
<dbReference type="GO" id="GO:0006751">
    <property type="term" value="P:glutathione catabolic process"/>
    <property type="evidence" value="ECO:0007669"/>
    <property type="project" value="InterPro"/>
</dbReference>
<proteinExistence type="predicted"/>
<keyword evidence="2" id="KW-0456">Lyase</keyword>
<dbReference type="STRING" id="1890364.A0A2P6N321"/>
<protein>
    <recommendedName>
        <fullName evidence="1">glutathione-specific gamma-glutamylcyclotransferase</fullName>
        <ecNumber evidence="1">4.3.2.7</ecNumber>
    </recommendedName>
</protein>
<reference evidence="3 4" key="1">
    <citation type="journal article" date="2018" name="Genome Biol. Evol.">
        <title>Multiple Roots of Fruiting Body Formation in Amoebozoa.</title>
        <authorList>
            <person name="Hillmann F."/>
            <person name="Forbes G."/>
            <person name="Novohradska S."/>
            <person name="Ferling I."/>
            <person name="Riege K."/>
            <person name="Groth M."/>
            <person name="Westermann M."/>
            <person name="Marz M."/>
            <person name="Spaller T."/>
            <person name="Winckler T."/>
            <person name="Schaap P."/>
            <person name="Glockner G."/>
        </authorList>
    </citation>
    <scope>NUCLEOTIDE SEQUENCE [LARGE SCALE GENOMIC DNA]</scope>
    <source>
        <strain evidence="3 4">Jena</strain>
    </source>
</reference>
<dbReference type="GO" id="GO:0061928">
    <property type="term" value="F:glutathione specific gamma-glutamylcyclotransferase activity"/>
    <property type="evidence" value="ECO:0007669"/>
    <property type="project" value="UniProtKB-EC"/>
</dbReference>
<dbReference type="SUPFAM" id="SSF110857">
    <property type="entry name" value="Gamma-glutamyl cyclotransferase-like"/>
    <property type="match status" value="1"/>
</dbReference>
<gene>
    <name evidence="3" type="ORF">PROFUN_13753</name>
</gene>
<dbReference type="InParanoid" id="A0A2P6N321"/>
<dbReference type="CDD" id="cd06661">
    <property type="entry name" value="GGCT_like"/>
    <property type="match status" value="1"/>
</dbReference>
<dbReference type="Proteomes" id="UP000241769">
    <property type="component" value="Unassembled WGS sequence"/>
</dbReference>
<keyword evidence="4" id="KW-1185">Reference proteome</keyword>
<dbReference type="EC" id="4.3.2.7" evidence="1"/>
<evidence type="ECO:0000256" key="1">
    <source>
        <dbReference type="ARBA" id="ARBA00012344"/>
    </source>
</evidence>
<sequence length="212" mass="24292">MTSVDRDYSPDLSHDWSEDSCWIFGYGSLMWNHPEFESVEQHHADLNGYRRDLCMYSFMTRGTPELPGLCLGLTAAEGEACIGIAFRIESKKRDAAWKALQERENTPLVCYRAVTVQVSLRCDERRMRGDHSVSALVFLPLTSHVQYAGKLTDDEKLNILRDQDRRGTRGTSLEYLRMTIESLQKEVGIRDEYLDWLMLSSSTPNESLSQVT</sequence>
<evidence type="ECO:0000313" key="4">
    <source>
        <dbReference type="Proteomes" id="UP000241769"/>
    </source>
</evidence>
<dbReference type="InterPro" id="IPR006840">
    <property type="entry name" value="ChaC"/>
</dbReference>
<accession>A0A2P6N321</accession>
<dbReference type="PANTHER" id="PTHR12192:SF2">
    <property type="entry name" value="GLUTATHIONE-SPECIFIC GAMMA-GLUTAMYLCYCLOTRANSFERASE 2"/>
    <property type="match status" value="1"/>
</dbReference>
<evidence type="ECO:0000313" key="3">
    <source>
        <dbReference type="EMBL" id="PRP78358.1"/>
    </source>
</evidence>
<dbReference type="InterPro" id="IPR013024">
    <property type="entry name" value="GGCT-like"/>
</dbReference>
<organism evidence="3 4">
    <name type="scientific">Planoprotostelium fungivorum</name>
    <dbReference type="NCBI Taxonomy" id="1890364"/>
    <lineage>
        <taxon>Eukaryota</taxon>
        <taxon>Amoebozoa</taxon>
        <taxon>Evosea</taxon>
        <taxon>Variosea</taxon>
        <taxon>Cavosteliida</taxon>
        <taxon>Cavosteliaceae</taxon>
        <taxon>Planoprotostelium</taxon>
    </lineage>
</organism>
<dbReference type="AlphaFoldDB" id="A0A2P6N321"/>
<dbReference type="GO" id="GO:0005737">
    <property type="term" value="C:cytoplasm"/>
    <property type="evidence" value="ECO:0007669"/>
    <property type="project" value="TreeGrafter"/>
</dbReference>
<dbReference type="PANTHER" id="PTHR12192">
    <property type="entry name" value="CATION TRANSPORT PROTEIN CHAC-RELATED"/>
    <property type="match status" value="1"/>
</dbReference>